<evidence type="ECO:0000256" key="7">
    <source>
        <dbReference type="PROSITE-ProRule" id="PRU01360"/>
    </source>
</evidence>
<accession>A0A2P8DDK0</accession>
<feature type="domain" description="TonB-dependent receptor plug" evidence="8">
    <location>
        <begin position="230"/>
        <end position="358"/>
    </location>
</feature>
<dbReference type="InterPro" id="IPR037066">
    <property type="entry name" value="Plug_dom_sf"/>
</dbReference>
<evidence type="ECO:0000259" key="8">
    <source>
        <dbReference type="Pfam" id="PF07715"/>
    </source>
</evidence>
<dbReference type="InterPro" id="IPR023997">
    <property type="entry name" value="TonB-dep_OMP_SusC/RagA_CS"/>
</dbReference>
<evidence type="ECO:0000256" key="5">
    <source>
        <dbReference type="ARBA" id="ARBA00023136"/>
    </source>
</evidence>
<proteinExistence type="inferred from homology"/>
<evidence type="ECO:0000256" key="2">
    <source>
        <dbReference type="ARBA" id="ARBA00022448"/>
    </source>
</evidence>
<reference evidence="9 10" key="1">
    <citation type="submission" date="2018-03" db="EMBL/GenBank/DDBJ databases">
        <title>Genomic Encyclopedia of Type Strains, Phase III (KMG-III): the genomes of soil and plant-associated and newly described type strains.</title>
        <authorList>
            <person name="Whitman W."/>
        </authorList>
    </citation>
    <scope>NUCLEOTIDE SEQUENCE [LARGE SCALE GENOMIC DNA]</scope>
    <source>
        <strain evidence="9 10">CGMCC 1.12700</strain>
    </source>
</reference>
<dbReference type="Gene3D" id="2.40.170.20">
    <property type="entry name" value="TonB-dependent receptor, beta-barrel domain"/>
    <property type="match status" value="1"/>
</dbReference>
<dbReference type="InterPro" id="IPR012910">
    <property type="entry name" value="Plug_dom"/>
</dbReference>
<dbReference type="SUPFAM" id="SSF49464">
    <property type="entry name" value="Carboxypeptidase regulatory domain-like"/>
    <property type="match status" value="1"/>
</dbReference>
<dbReference type="NCBIfam" id="TIGR04057">
    <property type="entry name" value="SusC_RagA_signa"/>
    <property type="match status" value="1"/>
</dbReference>
<keyword evidence="4 7" id="KW-0812">Transmembrane</keyword>
<dbReference type="PROSITE" id="PS52016">
    <property type="entry name" value="TONB_DEPENDENT_REC_3"/>
    <property type="match status" value="1"/>
</dbReference>
<evidence type="ECO:0000313" key="10">
    <source>
        <dbReference type="Proteomes" id="UP000240572"/>
    </source>
</evidence>
<organism evidence="9 10">
    <name type="scientific">Taibaiella chishuiensis</name>
    <dbReference type="NCBI Taxonomy" id="1434707"/>
    <lineage>
        <taxon>Bacteria</taxon>
        <taxon>Pseudomonadati</taxon>
        <taxon>Bacteroidota</taxon>
        <taxon>Chitinophagia</taxon>
        <taxon>Chitinophagales</taxon>
        <taxon>Chitinophagaceae</taxon>
        <taxon>Taibaiella</taxon>
    </lineage>
</organism>
<dbReference type="InterPro" id="IPR039426">
    <property type="entry name" value="TonB-dep_rcpt-like"/>
</dbReference>
<evidence type="ECO:0000256" key="3">
    <source>
        <dbReference type="ARBA" id="ARBA00022452"/>
    </source>
</evidence>
<sequence length="1167" mass="129206">MNHKSTLNQLNRKPLPGRFLLSGALLGLGLAALPARVRAQSMEDRISISTEGHQSLAAILQRIDPQTGYSFSFLKEDFEAIKAGPVVFKGEKLEAVLKSLQREYHIEYVINGNVILLRIAAPKAAVRQAAGYLQGRLTDERTGEALIGAVVAIDRQTLQTDIDGRFLLALAPGTYEARLSNMGYATLTVQQVQVNSGDTTQSHFKLKPANSDLNEVVVTALGIKREEKALGYSITRLDNEDVTDAMSNNWTNTMEGKVAGLNMLKSNGGPSGTNAIILRGENSLSGNSQALIVLDGVVISGSSGQISGTGSGAYLDGDSPVDFGTSMNDINPDDIESVSVLKGPGASALYGARGANGAIVITTKSGKKQKGLGVTFNSNTTFESILQWPDFQYEYGQGVDGSDTWYSYGQTIDGASTKSTSSAWGPKFNGQSYFQYNPNTRTGDTVRTPWVPYKNNRKDFFQTARTITNTLTLEGGNDKTTARLSYTNLANRWIVPNTGYSRNTVALALDQHVTPRLKISTHINYTNKSSDNLPTTGYNNQSIMYFIRGLVPNANLDWFKDYWTPGQEDIMQTRPFSSLLDNPYLIANEMLNKVSRNNVIGNIMVSYQVTKELNLMMRTTMDWASEARSQQRPFSSQKFASGMYRTQNIFTQEMNYDFLLNYHKVFRKDFVLNASLGGSRMRNRYISDEMRAEKLLYPGVYNFANSKDLVLALPYRSQYAVNSLYGTFGLSYKDFLFLDITGRNDWTSTLATPKDYGHSSFFYPSVNLSSIVSEMLPLPRWVSFWKLRGSWAQVGSGGTTPYLTAYAYSPTNFPSGLANPTEIANSDLRPLITTSYEVGTDLRLFQNRVGVDVALYLNNTRNQIISVPIDRSAGYNATILNAGLVQNKGIEIEAYVKPFVSKRKGGFNWRSFGTYAANKNQIVSLAQGVTNYIMSSGPAGRGTIEARPGGTMGDLYGIGYQRSPDGQIVYDATGYPLWTDTAIYIGNTTPKWRASWGNEFSYKNFRFSFLFDGQFGGVGYSLTHSVLAEEGKLAKTLPGRYNGIIGNGVVKNDDGSYRPNDIIATDIQTYYKSHFDRTNIESNTFSTDYIKLRELRLDYAIKNKKLQRVGVKNLVVGVYGRDLLMFSDWPAYDPQFGTLGDGQIYKGFEIGQFPSTRSYGFNIKAEF</sequence>
<dbReference type="AlphaFoldDB" id="A0A2P8DDK0"/>
<comment type="caution">
    <text evidence="9">The sequence shown here is derived from an EMBL/GenBank/DDBJ whole genome shotgun (WGS) entry which is preliminary data.</text>
</comment>
<dbReference type="Gene3D" id="2.60.40.1120">
    <property type="entry name" value="Carboxypeptidase-like, regulatory domain"/>
    <property type="match status" value="1"/>
</dbReference>
<keyword evidence="3 7" id="KW-1134">Transmembrane beta strand</keyword>
<dbReference type="EMBL" id="PYGD01000001">
    <property type="protein sequence ID" value="PSK95265.1"/>
    <property type="molecule type" value="Genomic_DNA"/>
</dbReference>
<dbReference type="GO" id="GO:0009279">
    <property type="term" value="C:cell outer membrane"/>
    <property type="evidence" value="ECO:0007669"/>
    <property type="project" value="UniProtKB-SubCell"/>
</dbReference>
<evidence type="ECO:0000256" key="1">
    <source>
        <dbReference type="ARBA" id="ARBA00004571"/>
    </source>
</evidence>
<dbReference type="InterPro" id="IPR023996">
    <property type="entry name" value="TonB-dep_OMP_SusC/RagA"/>
</dbReference>
<gene>
    <name evidence="9" type="ORF">B0I18_1011431</name>
</gene>
<dbReference type="Gene3D" id="2.170.130.10">
    <property type="entry name" value="TonB-dependent receptor, plug domain"/>
    <property type="match status" value="1"/>
</dbReference>
<dbReference type="Pfam" id="PF13620">
    <property type="entry name" value="CarboxypepD_reg"/>
    <property type="match status" value="1"/>
</dbReference>
<dbReference type="SUPFAM" id="SSF56935">
    <property type="entry name" value="Porins"/>
    <property type="match status" value="1"/>
</dbReference>
<comment type="subcellular location">
    <subcellularLocation>
        <location evidence="1 7">Cell outer membrane</location>
        <topology evidence="1 7">Multi-pass membrane protein</topology>
    </subcellularLocation>
</comment>
<name>A0A2P8DDK0_9BACT</name>
<dbReference type="Pfam" id="PF07715">
    <property type="entry name" value="Plug"/>
    <property type="match status" value="1"/>
</dbReference>
<evidence type="ECO:0000313" key="9">
    <source>
        <dbReference type="EMBL" id="PSK95265.1"/>
    </source>
</evidence>
<dbReference type="InterPro" id="IPR008969">
    <property type="entry name" value="CarboxyPept-like_regulatory"/>
</dbReference>
<keyword evidence="6 7" id="KW-0998">Cell outer membrane</keyword>
<protein>
    <submittedName>
        <fullName evidence="9">TonB-linked SusC/RagA family outer membrane protein</fullName>
    </submittedName>
</protein>
<keyword evidence="2 7" id="KW-0813">Transport</keyword>
<dbReference type="InterPro" id="IPR036942">
    <property type="entry name" value="Beta-barrel_TonB_sf"/>
</dbReference>
<dbReference type="RefSeq" id="WP_219905915.1">
    <property type="nucleotide sequence ID" value="NZ_PYGD01000001.1"/>
</dbReference>
<keyword evidence="5 7" id="KW-0472">Membrane</keyword>
<evidence type="ECO:0000256" key="4">
    <source>
        <dbReference type="ARBA" id="ARBA00022692"/>
    </source>
</evidence>
<keyword evidence="10" id="KW-1185">Reference proteome</keyword>
<comment type="similarity">
    <text evidence="7">Belongs to the TonB-dependent receptor family.</text>
</comment>
<evidence type="ECO:0000256" key="6">
    <source>
        <dbReference type="ARBA" id="ARBA00023237"/>
    </source>
</evidence>
<dbReference type="Proteomes" id="UP000240572">
    <property type="component" value="Unassembled WGS sequence"/>
</dbReference>
<dbReference type="NCBIfam" id="TIGR04056">
    <property type="entry name" value="OMP_RagA_SusC"/>
    <property type="match status" value="1"/>
</dbReference>